<reference evidence="2" key="1">
    <citation type="journal article" date="2017" name="Appl. Environ. Microbiol.">
        <title>Microdiversification of a pelagic Polynucleobacter species is mainly driven by acquisition of genomic islands from a partially interspecific gene pool.</title>
        <authorList>
            <person name="Hoetzinger M."/>
            <person name="Hahn M.W."/>
            <person name="Jezberova J."/>
            <person name="Schmidt J."/>
            <person name="Koll U."/>
        </authorList>
    </citation>
    <scope>NUCLEOTIDE SEQUENCE</scope>
    <source>
        <strain evidence="2">MWH-RechtKol4</strain>
    </source>
</reference>
<dbReference type="PANTHER" id="PTHR46656">
    <property type="entry name" value="PUTATIVE-RELATED"/>
    <property type="match status" value="1"/>
</dbReference>
<dbReference type="SUPFAM" id="SSF53756">
    <property type="entry name" value="UDP-Glycosyltransferase/glycogen phosphorylase"/>
    <property type="match status" value="1"/>
</dbReference>
<dbReference type="Proteomes" id="UP000182060">
    <property type="component" value="Chromosome"/>
</dbReference>
<dbReference type="RefSeq" id="WP_071538670.1">
    <property type="nucleotide sequence ID" value="NZ_CP015016.1"/>
</dbReference>
<dbReference type="InterPro" id="IPR001296">
    <property type="entry name" value="Glyco_trans_1"/>
</dbReference>
<gene>
    <name evidence="2" type="ORF">AOC25_01800</name>
</gene>
<proteinExistence type="predicted"/>
<evidence type="ECO:0000313" key="2">
    <source>
        <dbReference type="EMBL" id="APC00440.1"/>
    </source>
</evidence>
<organism evidence="2 3">
    <name type="scientific">Polynucleobacter asymbioticus</name>
    <dbReference type="NCBI Taxonomy" id="576611"/>
    <lineage>
        <taxon>Bacteria</taxon>
        <taxon>Pseudomonadati</taxon>
        <taxon>Pseudomonadota</taxon>
        <taxon>Betaproteobacteria</taxon>
        <taxon>Burkholderiales</taxon>
        <taxon>Burkholderiaceae</taxon>
        <taxon>Polynucleobacter</taxon>
    </lineage>
</organism>
<sequence length="410" mass="46487">MTNLAWPLRTLKLGLKSVFCFAQDMYFARLIRRHPPIDANSGLNLIGYYRADLGLGEALRYLAHALSCAHIPFLVRKFSPQLRASQTNISLVSHEASHCSHPINCIAINPDMLRRLPRWLRYAEWAQRYNIAYWFWELEHFPRAWEYILPLIDEIWVNTEFNAKTMRAVHPCVTKVPFAIEFARPSSRLNRAYFGLPQNTTLFLNSFDFHSSIERKNPQATIAAFLQAFPNQDTPVTLLIKSTNGPAHQEKFNALKKLAQQDARILFLDRQLGEEEKHALLKAADCYVSLHRSEGLGLGLAESMYLGKAVIGTNYSGNVEFMNSHNSALIDFTLVPVEPGQYPHATGQAWAQANMEQAVAMMQKMVSDPSWRNALGAQAALDMRTNHSFAVMGEAIARRLTQIQEMKAAQ</sequence>
<dbReference type="PANTHER" id="PTHR46656:SF3">
    <property type="entry name" value="PUTATIVE-RELATED"/>
    <property type="match status" value="1"/>
</dbReference>
<dbReference type="EMBL" id="CP015017">
    <property type="protein sequence ID" value="APC00440.1"/>
    <property type="molecule type" value="Genomic_DNA"/>
</dbReference>
<accession>A0AAC9IRE2</accession>
<dbReference type="Pfam" id="PF00534">
    <property type="entry name" value="Glycos_transf_1"/>
    <property type="match status" value="1"/>
</dbReference>
<dbReference type="GO" id="GO:0016757">
    <property type="term" value="F:glycosyltransferase activity"/>
    <property type="evidence" value="ECO:0007669"/>
    <property type="project" value="InterPro"/>
</dbReference>
<evidence type="ECO:0000313" key="3">
    <source>
        <dbReference type="Proteomes" id="UP000182060"/>
    </source>
</evidence>
<protein>
    <recommendedName>
        <fullName evidence="1">Glycosyl transferase family 1 domain-containing protein</fullName>
    </recommendedName>
</protein>
<feature type="domain" description="Glycosyl transferase family 1" evidence="1">
    <location>
        <begin position="216"/>
        <end position="327"/>
    </location>
</feature>
<evidence type="ECO:0000259" key="1">
    <source>
        <dbReference type="Pfam" id="PF00534"/>
    </source>
</evidence>
<dbReference type="Gene3D" id="3.40.50.2000">
    <property type="entry name" value="Glycogen Phosphorylase B"/>
    <property type="match status" value="1"/>
</dbReference>
<name>A0AAC9IRE2_9BURK</name>
<dbReference type="CDD" id="cd03801">
    <property type="entry name" value="GT4_PimA-like"/>
    <property type="match status" value="1"/>
</dbReference>
<dbReference type="AlphaFoldDB" id="A0AAC9IRE2"/>